<dbReference type="EMBL" id="JAQGEF010000019">
    <property type="protein sequence ID" value="MDA3615905.1"/>
    <property type="molecule type" value="Genomic_DNA"/>
</dbReference>
<protein>
    <recommendedName>
        <fullName evidence="3">Periplasmic copper-binding protein NosD beta helix domain-containing protein</fullName>
    </recommendedName>
</protein>
<evidence type="ECO:0000313" key="1">
    <source>
        <dbReference type="EMBL" id="MDA3615905.1"/>
    </source>
</evidence>
<name>A0ABT4UNV6_9BACT</name>
<accession>A0ABT4UNV6</accession>
<dbReference type="SUPFAM" id="SSF51126">
    <property type="entry name" value="Pectin lyase-like"/>
    <property type="match status" value="1"/>
</dbReference>
<reference evidence="1 2" key="1">
    <citation type="submission" date="2022-12" db="EMBL/GenBank/DDBJ databases">
        <title>Chitinophagaceae gen. sp. nov., a new member of the family Chitinophagaceae, isolated from soil in a chemical factory.</title>
        <authorList>
            <person name="Ke Z."/>
        </authorList>
    </citation>
    <scope>NUCLEOTIDE SEQUENCE [LARGE SCALE GENOMIC DNA]</scope>
    <source>
        <strain evidence="1 2">LY-5</strain>
    </source>
</reference>
<sequence>MGELYLSYSENCSVQNNIFYTSDARTLCYAELGQPGLSFNYNLFYSDNNPATISAEWNNVYYGSLSTLFAATKTNQNSMVANPMFISTVLANPDFHLKPGSAAINKGNPLHNNATQTITVIDNQLRYNDTVDCGADEFYTAQKVYFFTGNGNWDISSNWLNKLMPPSPINSGEQIWITPVKNGHCILNREQVVNRGASVIVCKYADFKIPVDMIIR</sequence>
<dbReference type="InterPro" id="IPR012334">
    <property type="entry name" value="Pectin_lyas_fold"/>
</dbReference>
<comment type="caution">
    <text evidence="1">The sequence shown here is derived from an EMBL/GenBank/DDBJ whole genome shotgun (WGS) entry which is preliminary data.</text>
</comment>
<proteinExistence type="predicted"/>
<keyword evidence="2" id="KW-1185">Reference proteome</keyword>
<dbReference type="Proteomes" id="UP001210231">
    <property type="component" value="Unassembled WGS sequence"/>
</dbReference>
<organism evidence="1 2">
    <name type="scientific">Polluticaenibacter yanchengensis</name>
    <dbReference type="NCBI Taxonomy" id="3014562"/>
    <lineage>
        <taxon>Bacteria</taxon>
        <taxon>Pseudomonadati</taxon>
        <taxon>Bacteroidota</taxon>
        <taxon>Chitinophagia</taxon>
        <taxon>Chitinophagales</taxon>
        <taxon>Chitinophagaceae</taxon>
        <taxon>Polluticaenibacter</taxon>
    </lineage>
</organism>
<gene>
    <name evidence="1" type="ORF">O3P16_13890</name>
</gene>
<dbReference type="RefSeq" id="WP_407032233.1">
    <property type="nucleotide sequence ID" value="NZ_JAQGEF010000019.1"/>
</dbReference>
<evidence type="ECO:0000313" key="2">
    <source>
        <dbReference type="Proteomes" id="UP001210231"/>
    </source>
</evidence>
<dbReference type="InterPro" id="IPR011050">
    <property type="entry name" value="Pectin_lyase_fold/virulence"/>
</dbReference>
<evidence type="ECO:0008006" key="3">
    <source>
        <dbReference type="Google" id="ProtNLM"/>
    </source>
</evidence>
<dbReference type="Gene3D" id="2.160.20.10">
    <property type="entry name" value="Single-stranded right-handed beta-helix, Pectin lyase-like"/>
    <property type="match status" value="1"/>
</dbReference>